<dbReference type="EC" id="2.3.2.31" evidence="5 19"/>
<dbReference type="Proteomes" id="UP000005408">
    <property type="component" value="Unassembled WGS sequence"/>
</dbReference>
<keyword evidence="24" id="KW-1185">Reference proteome</keyword>
<dbReference type="EnsemblMetazoa" id="G16769.6">
    <property type="protein sequence ID" value="G16769.6:cds"/>
    <property type="gene ID" value="G16769"/>
</dbReference>
<dbReference type="EnsemblMetazoa" id="G16769.7">
    <property type="protein sequence ID" value="G16769.7:cds"/>
    <property type="gene ID" value="G16769"/>
</dbReference>
<dbReference type="GO" id="GO:0008270">
    <property type="term" value="F:zinc ion binding"/>
    <property type="evidence" value="ECO:0007669"/>
    <property type="project" value="UniProtKB-KW"/>
</dbReference>
<accession>A0A8W8J4X1</accession>
<evidence type="ECO:0000256" key="6">
    <source>
        <dbReference type="ARBA" id="ARBA00022490"/>
    </source>
</evidence>
<evidence type="ECO:0000256" key="1">
    <source>
        <dbReference type="ARBA" id="ARBA00001798"/>
    </source>
</evidence>
<dbReference type="InterPro" id="IPR029071">
    <property type="entry name" value="Ubiquitin-like_domsf"/>
</dbReference>
<dbReference type="GO" id="GO:0005739">
    <property type="term" value="C:mitochondrion"/>
    <property type="evidence" value="ECO:0007669"/>
    <property type="project" value="UniProtKB-SubCell"/>
</dbReference>
<keyword evidence="11" id="KW-0863">Zinc-finger</keyword>
<evidence type="ECO:0000256" key="2">
    <source>
        <dbReference type="ARBA" id="ARBA00004173"/>
    </source>
</evidence>
<feature type="domain" description="RING-type" evidence="22">
    <location>
        <begin position="194"/>
        <end position="418"/>
    </location>
</feature>
<dbReference type="CDD" id="cd20357">
    <property type="entry name" value="Rcat_RBR_parkin"/>
    <property type="match status" value="1"/>
</dbReference>
<dbReference type="FunFam" id="1.20.120.1750:FF:000009">
    <property type="entry name" value="E3 ubiquitin-protein ligase parkin"/>
    <property type="match status" value="1"/>
</dbReference>
<keyword evidence="7" id="KW-0597">Phosphoprotein</keyword>
<dbReference type="InterPro" id="IPR002867">
    <property type="entry name" value="IBR_dom"/>
</dbReference>
<dbReference type="InterPro" id="IPR047534">
    <property type="entry name" value="BRcat_RBR_parkin"/>
</dbReference>
<dbReference type="PROSITE" id="PS50053">
    <property type="entry name" value="UBIQUITIN_2"/>
    <property type="match status" value="1"/>
</dbReference>
<comment type="subunit">
    <text evidence="19">Forms an E3 ubiquitin ligase complex.</text>
</comment>
<evidence type="ECO:0000313" key="24">
    <source>
        <dbReference type="Proteomes" id="UP000005408"/>
    </source>
</evidence>
<dbReference type="InterPro" id="IPR047536">
    <property type="entry name" value="Rcat_RBR_parkin"/>
</dbReference>
<dbReference type="InterPro" id="IPR003977">
    <property type="entry name" value="Parkin"/>
</dbReference>
<dbReference type="CDD" id="cd16627">
    <property type="entry name" value="RING-HC_RBR_parkin"/>
    <property type="match status" value="1"/>
</dbReference>
<dbReference type="PIRSF" id="PIRSF037880">
    <property type="entry name" value="Parkin"/>
    <property type="match status" value="1"/>
</dbReference>
<evidence type="ECO:0000256" key="5">
    <source>
        <dbReference type="ARBA" id="ARBA00012251"/>
    </source>
</evidence>
<dbReference type="InterPro" id="IPR047535">
    <property type="entry name" value="RING-HC_RBR_parkin"/>
</dbReference>
<dbReference type="SMART" id="SM00647">
    <property type="entry name" value="IBR"/>
    <property type="match status" value="1"/>
</dbReference>
<dbReference type="InterPro" id="IPR031127">
    <property type="entry name" value="E3_UB_ligase_RBR"/>
</dbReference>
<evidence type="ECO:0000259" key="21">
    <source>
        <dbReference type="PROSITE" id="PS50053"/>
    </source>
</evidence>
<evidence type="ECO:0000256" key="20">
    <source>
        <dbReference type="PIRSR" id="PIRSR037880-1"/>
    </source>
</evidence>
<dbReference type="InterPro" id="IPR041565">
    <property type="entry name" value="Parkin_Znf-RING"/>
</dbReference>
<sequence>MGKLHVNVKFSSASSCPLEVDSSSSVRSLKNCVSSKTGIAEGDLHLILAGKVLNDNQTLDKLGVGNHTVLHAFQQRRPAPLEVTAEVGLNQLGATNSRSVYPYQFFVYCKKCAALRPGKLRVVCGRCRQGNIILLQEPACFDDVLLAGRIQGTCQNCQSPQDSKFYFKCTSDHGDVIELQDQCAVLRHVRPNRGDNECITCTDVQHPVLVFPCAKKHVICMECFVSYCIVQLNERRFVEDPDTGYSLPCPAGCPGSLIKDAHHFCLLGSEQYERYKNFGAEEYLLQSGGLMCPAPGCGSGFLVDNPSQKVVCPNCQYEFCRDCRGAYHPDEDCSSQLPCDPATVQEGNIDQEHALRAQNELESMETIEKISKPCPQCKAKTERSGGCMHMTCTVCKTDWCWICEKEWNRDCQGNHWFG</sequence>
<dbReference type="OMA" id="DPKWDIK"/>
<dbReference type="CDD" id="cd17039">
    <property type="entry name" value="Ubl_ubiquitin_like"/>
    <property type="match status" value="1"/>
</dbReference>
<dbReference type="Pfam" id="PF22605">
    <property type="entry name" value="IBR_2"/>
    <property type="match status" value="1"/>
</dbReference>
<feature type="active site" evidence="20">
    <location>
        <position position="387"/>
    </location>
</feature>
<evidence type="ECO:0000256" key="19">
    <source>
        <dbReference type="PIRNR" id="PIRNR037880"/>
    </source>
</evidence>
<dbReference type="Pfam" id="PF00240">
    <property type="entry name" value="ubiquitin"/>
    <property type="match status" value="1"/>
</dbReference>
<keyword evidence="6" id="KW-0963">Cytoplasm</keyword>
<comment type="catalytic activity">
    <reaction evidence="1 19">
        <text>[E2 ubiquitin-conjugating enzyme]-S-ubiquitinyl-L-cysteine + [acceptor protein]-L-lysine = [E2 ubiquitin-conjugating enzyme]-L-cysteine + [acceptor protein]-N(6)-ubiquitinyl-L-lysine.</text>
        <dbReference type="EC" id="2.3.2.31"/>
    </reaction>
</comment>
<keyword evidence="10" id="KW-0677">Repeat</keyword>
<dbReference type="SMART" id="SM00213">
    <property type="entry name" value="UBQ"/>
    <property type="match status" value="1"/>
</dbReference>
<keyword evidence="12 19" id="KW-0833">Ubl conjugation pathway</keyword>
<evidence type="ECO:0000256" key="14">
    <source>
        <dbReference type="ARBA" id="ARBA00022843"/>
    </source>
</evidence>
<dbReference type="AlphaFoldDB" id="A0A8W8J4X1"/>
<reference evidence="23" key="1">
    <citation type="submission" date="2022-08" db="UniProtKB">
        <authorList>
            <consortium name="EnsemblMetazoa"/>
        </authorList>
    </citation>
    <scope>IDENTIFICATION</scope>
    <source>
        <strain evidence="23">05x7-T-G4-1.051#20</strain>
    </source>
</reference>
<evidence type="ECO:0000256" key="8">
    <source>
        <dbReference type="ARBA" id="ARBA00022679"/>
    </source>
</evidence>
<evidence type="ECO:0000256" key="15">
    <source>
        <dbReference type="ARBA" id="ARBA00023006"/>
    </source>
</evidence>
<evidence type="ECO:0000256" key="9">
    <source>
        <dbReference type="ARBA" id="ARBA00022723"/>
    </source>
</evidence>
<keyword evidence="13 19" id="KW-0862">Zinc</keyword>
<evidence type="ECO:0000256" key="10">
    <source>
        <dbReference type="ARBA" id="ARBA00022737"/>
    </source>
</evidence>
<dbReference type="PROSITE" id="PS51873">
    <property type="entry name" value="TRIAD"/>
    <property type="match status" value="1"/>
</dbReference>
<evidence type="ECO:0000256" key="3">
    <source>
        <dbReference type="ARBA" id="ARBA00004514"/>
    </source>
</evidence>
<evidence type="ECO:0000256" key="11">
    <source>
        <dbReference type="ARBA" id="ARBA00022771"/>
    </source>
</evidence>
<dbReference type="CDD" id="cd20340">
    <property type="entry name" value="BRcat_RBR_parkin"/>
    <property type="match status" value="1"/>
</dbReference>
<evidence type="ECO:0000256" key="4">
    <source>
        <dbReference type="ARBA" id="ARBA00004906"/>
    </source>
</evidence>
<keyword evidence="9 19" id="KW-0479">Metal-binding</keyword>
<dbReference type="PRINTS" id="PR01475">
    <property type="entry name" value="PARKIN"/>
</dbReference>
<proteinExistence type="inferred from homology"/>
<dbReference type="Pfam" id="PF17978">
    <property type="entry name" value="zf-RING_14"/>
    <property type="match status" value="1"/>
</dbReference>
<protein>
    <recommendedName>
        <fullName evidence="18 19">E3 ubiquitin-protein ligase parkin</fullName>
        <ecNumber evidence="5 19">2.3.2.31</ecNumber>
    </recommendedName>
</protein>
<comment type="function">
    <text evidence="19">Functions within a multiprotein E3 ubiquitin ligase complex, catalyzing the covalent attachment of ubiquitin moieties onto substrate proteins.</text>
</comment>
<dbReference type="InterPro" id="IPR000626">
    <property type="entry name" value="Ubiquitin-like_dom"/>
</dbReference>
<organism evidence="23 24">
    <name type="scientific">Magallana gigas</name>
    <name type="common">Pacific oyster</name>
    <name type="synonym">Crassostrea gigas</name>
    <dbReference type="NCBI Taxonomy" id="29159"/>
    <lineage>
        <taxon>Eukaryota</taxon>
        <taxon>Metazoa</taxon>
        <taxon>Spiralia</taxon>
        <taxon>Lophotrochozoa</taxon>
        <taxon>Mollusca</taxon>
        <taxon>Bivalvia</taxon>
        <taxon>Autobranchia</taxon>
        <taxon>Pteriomorphia</taxon>
        <taxon>Ostreida</taxon>
        <taxon>Ostreoidea</taxon>
        <taxon>Ostreidae</taxon>
        <taxon>Magallana</taxon>
    </lineage>
</organism>
<dbReference type="GO" id="GO:0016567">
    <property type="term" value="P:protein ubiquitination"/>
    <property type="evidence" value="ECO:0007669"/>
    <property type="project" value="UniProtKB-UniRule"/>
</dbReference>
<dbReference type="OrthoDB" id="1431934at2759"/>
<dbReference type="Pfam" id="PF17976">
    <property type="entry name" value="zf-RING_12"/>
    <property type="match status" value="1"/>
</dbReference>
<keyword evidence="16 19" id="KW-0496">Mitochondrion</keyword>
<keyword evidence="15 19" id="KW-0072">Autophagy</keyword>
<dbReference type="InterPro" id="IPR044066">
    <property type="entry name" value="TRIAD_supradom"/>
</dbReference>
<comment type="similarity">
    <text evidence="17 19">Belongs to the RBR family. Parkin subfamily.</text>
</comment>
<comment type="subcellular location">
    <subcellularLocation>
        <location evidence="3">Cytoplasm</location>
        <location evidence="3">Cytosol</location>
    </subcellularLocation>
    <subcellularLocation>
        <location evidence="2 19">Mitochondrion</location>
    </subcellularLocation>
</comment>
<feature type="domain" description="Ubiquitin-like" evidence="21">
    <location>
        <begin position="4"/>
        <end position="79"/>
    </location>
</feature>
<evidence type="ECO:0000256" key="17">
    <source>
        <dbReference type="ARBA" id="ARBA00029442"/>
    </source>
</evidence>
<dbReference type="InterPro" id="IPR041170">
    <property type="entry name" value="Znf-RING_14"/>
</dbReference>
<dbReference type="InterPro" id="IPR054694">
    <property type="entry name" value="Parkin-like_IBR"/>
</dbReference>
<dbReference type="GO" id="GO:0000151">
    <property type="term" value="C:ubiquitin ligase complex"/>
    <property type="evidence" value="ECO:0007669"/>
    <property type="project" value="UniProtKB-UniRule"/>
</dbReference>
<keyword evidence="8" id="KW-0808">Transferase</keyword>
<evidence type="ECO:0000256" key="13">
    <source>
        <dbReference type="ARBA" id="ARBA00022833"/>
    </source>
</evidence>
<dbReference type="SUPFAM" id="SSF54236">
    <property type="entry name" value="Ubiquitin-like"/>
    <property type="match status" value="1"/>
</dbReference>
<dbReference type="Gene3D" id="2.20.25.20">
    <property type="match status" value="1"/>
</dbReference>
<evidence type="ECO:0000256" key="12">
    <source>
        <dbReference type="ARBA" id="ARBA00022786"/>
    </source>
</evidence>
<dbReference type="GO" id="GO:0061630">
    <property type="term" value="F:ubiquitin protein ligase activity"/>
    <property type="evidence" value="ECO:0007669"/>
    <property type="project" value="UniProtKB-EC"/>
</dbReference>
<evidence type="ECO:0000256" key="18">
    <source>
        <dbReference type="ARBA" id="ARBA00029536"/>
    </source>
</evidence>
<evidence type="ECO:0000313" key="23">
    <source>
        <dbReference type="EnsemblMetazoa" id="G16769.4:cds"/>
    </source>
</evidence>
<evidence type="ECO:0000256" key="7">
    <source>
        <dbReference type="ARBA" id="ARBA00022553"/>
    </source>
</evidence>
<evidence type="ECO:0000259" key="22">
    <source>
        <dbReference type="PROSITE" id="PS51873"/>
    </source>
</evidence>
<dbReference type="GO" id="GO:0005829">
    <property type="term" value="C:cytosol"/>
    <property type="evidence" value="ECO:0007669"/>
    <property type="project" value="UniProtKB-SubCell"/>
</dbReference>
<dbReference type="GO" id="GO:0006914">
    <property type="term" value="P:autophagy"/>
    <property type="evidence" value="ECO:0007669"/>
    <property type="project" value="UniProtKB-UniRule"/>
</dbReference>
<comment type="pathway">
    <text evidence="4 19">Protein modification; protein ubiquitination.</text>
</comment>
<dbReference type="EnsemblMetazoa" id="G16769.4">
    <property type="protein sequence ID" value="G16769.4:cds"/>
    <property type="gene ID" value="G16769"/>
</dbReference>
<dbReference type="Gene3D" id="1.20.120.1750">
    <property type="match status" value="1"/>
</dbReference>
<dbReference type="Gene3D" id="3.10.20.90">
    <property type="entry name" value="Phosphatidylinositol 3-kinase Catalytic Subunit, Chain A, domain 1"/>
    <property type="match status" value="1"/>
</dbReference>
<dbReference type="SUPFAM" id="SSF57850">
    <property type="entry name" value="RING/U-box"/>
    <property type="match status" value="2"/>
</dbReference>
<dbReference type="PANTHER" id="PTHR11685">
    <property type="entry name" value="RBR FAMILY RING FINGER AND IBR DOMAIN-CONTAINING"/>
    <property type="match status" value="1"/>
</dbReference>
<name>A0A8W8J4X1_MAGGI</name>
<keyword evidence="14 19" id="KW-0832">Ubl conjugation</keyword>
<dbReference type="GO" id="GO:0009893">
    <property type="term" value="P:positive regulation of metabolic process"/>
    <property type="evidence" value="ECO:0007669"/>
    <property type="project" value="UniProtKB-ARBA"/>
</dbReference>
<evidence type="ECO:0000256" key="16">
    <source>
        <dbReference type="ARBA" id="ARBA00023128"/>
    </source>
</evidence>